<feature type="compositionally biased region" description="Pro residues" evidence="1">
    <location>
        <begin position="675"/>
        <end position="693"/>
    </location>
</feature>
<accession>A0A1H6DK95</accession>
<protein>
    <recommendedName>
        <fullName evidence="5">TrbL/VirB6 plasmid conjugal transfer protein</fullName>
    </recommendedName>
</protein>
<evidence type="ECO:0000256" key="1">
    <source>
        <dbReference type="SAM" id="MobiDB-lite"/>
    </source>
</evidence>
<sequence>MMRPSTRRRPRERGRGRGRRGMWMFRGALTRRRLFALAVLAALTTALWTTSAHADPPAAPTPTPSTSSSATPTTGAADGATTGGGGAGADPKELSDRDKATLALMQKLSQAVPDAISAGASAQQKADTEALQHQLQQQGGVLGMFNTTDRYGVPINVYTINPDEGGWSDWQLKIYGFLIELCFMATKWAIAFSVWLITWALGFGLAQILLAPVLNVAYALHAQVIVTLGLPMLCLTIAGTVCAFHILIGDRSRGVGELALSVLIAGIYTTILVSPTTQLMGSYGGNGGLLAAAKGFSLEVTSVIIDAGQDPTGATSSTDTKVTGSSPTALTDPIKNALVDALITKPAELLEYGQSFDGDCAQEYADSKLAQLAYDQRSDDVIHFIQDTDSISDIPGLSAVSAVTGPDDWVVDKVVGIAGGWMQDHYGHPPMDSFENDCVRGDVGAAKKASVDKVAGAFFVLLAGVFVAVFVCRLAASFLIAQCRIALESIRGEGVLVVGVMPGGGRSVLWKWCATLLQVFQTLIMSVVMLGVFLVIITTLLGPDLDQQFQEQGGLALRFLVLDIVCAGMFVYRKKIAASARRSGANLRSRLEGGRVGGTGRAVFRAAPSKEESSRRSGAARAAVMLGALALSGGTSTTLLGGGRTLARRINAAGRTTARPRPAPVRVPRQRPGRPGMPPPPPAPPVPPAPSGPAPAGSATLTRPTLAPRARRTPPPRHPSMGAANSTRQAALRRRLDRQRGLRPPPGATRPPSAPGPGPGSAS</sequence>
<proteinExistence type="predicted"/>
<feature type="transmembrane region" description="Helical" evidence="2">
    <location>
        <begin position="254"/>
        <end position="273"/>
    </location>
</feature>
<feature type="transmembrane region" description="Helical" evidence="2">
    <location>
        <begin position="457"/>
        <end position="480"/>
    </location>
</feature>
<evidence type="ECO:0008006" key="5">
    <source>
        <dbReference type="Google" id="ProtNLM"/>
    </source>
</evidence>
<feature type="transmembrane region" description="Helical" evidence="2">
    <location>
        <begin position="522"/>
        <end position="543"/>
    </location>
</feature>
<evidence type="ECO:0000313" key="3">
    <source>
        <dbReference type="EMBL" id="SEG85698.1"/>
    </source>
</evidence>
<keyword evidence="2" id="KW-0812">Transmembrane</keyword>
<feature type="region of interest" description="Disordered" evidence="1">
    <location>
        <begin position="52"/>
        <end position="94"/>
    </location>
</feature>
<feature type="compositionally biased region" description="Low complexity" evidence="1">
    <location>
        <begin position="694"/>
        <end position="708"/>
    </location>
</feature>
<name>A0A1H6DK95_9ACTN</name>
<evidence type="ECO:0000313" key="4">
    <source>
        <dbReference type="Proteomes" id="UP000236754"/>
    </source>
</evidence>
<organism evidence="3 4">
    <name type="scientific">Actinacidiphila yanglinensis</name>
    <dbReference type="NCBI Taxonomy" id="310779"/>
    <lineage>
        <taxon>Bacteria</taxon>
        <taxon>Bacillati</taxon>
        <taxon>Actinomycetota</taxon>
        <taxon>Actinomycetes</taxon>
        <taxon>Kitasatosporales</taxon>
        <taxon>Streptomycetaceae</taxon>
        <taxon>Actinacidiphila</taxon>
    </lineage>
</organism>
<feature type="compositionally biased region" description="Pro residues" evidence="1">
    <location>
        <begin position="743"/>
        <end position="763"/>
    </location>
</feature>
<dbReference type="EMBL" id="FNVU01000016">
    <property type="protein sequence ID" value="SEG85698.1"/>
    <property type="molecule type" value="Genomic_DNA"/>
</dbReference>
<feature type="compositionally biased region" description="Low complexity" evidence="1">
    <location>
        <begin position="652"/>
        <end position="667"/>
    </location>
</feature>
<evidence type="ECO:0000256" key="2">
    <source>
        <dbReference type="SAM" id="Phobius"/>
    </source>
</evidence>
<dbReference type="InterPro" id="IPR006311">
    <property type="entry name" value="TAT_signal"/>
</dbReference>
<feature type="region of interest" description="Disordered" evidence="1">
    <location>
        <begin position="652"/>
        <end position="763"/>
    </location>
</feature>
<gene>
    <name evidence="3" type="ORF">SAMN05216223_116121</name>
</gene>
<feature type="transmembrane region" description="Helical" evidence="2">
    <location>
        <begin position="555"/>
        <end position="572"/>
    </location>
</feature>
<reference evidence="3 4" key="1">
    <citation type="submission" date="2016-10" db="EMBL/GenBank/DDBJ databases">
        <authorList>
            <person name="de Groot N.N."/>
        </authorList>
    </citation>
    <scope>NUCLEOTIDE SEQUENCE [LARGE SCALE GENOMIC DNA]</scope>
    <source>
        <strain evidence="3 4">CGMCC 4.2023</strain>
    </source>
</reference>
<keyword evidence="4" id="KW-1185">Reference proteome</keyword>
<feature type="transmembrane region" description="Helical" evidence="2">
    <location>
        <begin position="224"/>
        <end position="248"/>
    </location>
</feature>
<dbReference type="Proteomes" id="UP000236754">
    <property type="component" value="Unassembled WGS sequence"/>
</dbReference>
<dbReference type="PROSITE" id="PS51318">
    <property type="entry name" value="TAT"/>
    <property type="match status" value="1"/>
</dbReference>
<feature type="compositionally biased region" description="Low complexity" evidence="1">
    <location>
        <begin position="64"/>
        <end position="80"/>
    </location>
</feature>
<keyword evidence="2" id="KW-1133">Transmembrane helix</keyword>
<dbReference type="AlphaFoldDB" id="A0A1H6DK95"/>
<keyword evidence="2" id="KW-0472">Membrane</keyword>
<feature type="transmembrane region" description="Helical" evidence="2">
    <location>
        <begin position="188"/>
        <end position="212"/>
    </location>
</feature>